<evidence type="ECO:0008006" key="4">
    <source>
        <dbReference type="Google" id="ProtNLM"/>
    </source>
</evidence>
<gene>
    <name evidence="2" type="ORF">J2S47_004595</name>
</gene>
<dbReference type="EMBL" id="JAURUD010000001">
    <property type="protein sequence ID" value="MDP9684093.1"/>
    <property type="molecule type" value="Genomic_DNA"/>
</dbReference>
<dbReference type="InterPro" id="IPR046828">
    <property type="entry name" value="RepSA"/>
</dbReference>
<name>A0ABT9LK51_STRGD</name>
<evidence type="ECO:0000313" key="3">
    <source>
        <dbReference type="Proteomes" id="UP001231675"/>
    </source>
</evidence>
<dbReference type="Pfam" id="PF20199">
    <property type="entry name" value="RepSA"/>
    <property type="match status" value="1"/>
</dbReference>
<dbReference type="InterPro" id="IPR029063">
    <property type="entry name" value="SAM-dependent_MTases_sf"/>
</dbReference>
<comment type="caution">
    <text evidence="2">The sequence shown here is derived from an EMBL/GenBank/DDBJ whole genome shotgun (WGS) entry which is preliminary data.</text>
</comment>
<sequence length="685" mass="74838">MRLHVLDLFSCAGGAAMGYHRAGFTVDGCDIADRPRYPFAYHRGDALDYLAHLITTGDIERYTLVHASPPCQAGCALTVGTNASQGWGASHVDLVAATRDLLNATGRPYVIEQPNGRAEIRKDLTLCGEMFGLGVLRHRNFELGRWATAQPAHPRHRGYVRGHRHGVHRNGPYVAAYGNGGGKATVPEMQQAMGITWTDVREELTDPARLHPVDRTRLPDRPAGGVRVTDSATLAGLDPITLGDLLRVAGPDGFDRWQDQIRRTGGCSDPIHLTGWTIHKDKTTGQTLHHYSTENEPGGRLLVACGNRRASRCPSCAWTYAGDTYHLIRAGLAGDDRRDIPATVRDHPRVFATITAPSFGPVHNRPDRGPCRCGTRPTSDAPELGTALDPDSYDYAGAVLFNNHAGQLWQRFTNRLRREIAARAGLTQRELKECARLSYGKVAEFQKRGAVHFHAVIRLDGPDGPGTPPPSWATVGLLSEAIRAAAGHSYTSVSVPAADGQPARTFRWGTQRDVRPVKAFGDGSDITEQAVASYVAKYATKAAENTGTFDRRIGELSELDRHGVPDHARRLIAACKILDPLYPDRRLWAWAHMLGFRGHFSSKSRRYSTTLGALRQARADYRAAQEHAALGLEDAEPDTVLVLTDWQYAGHGHTPGESVLAATIARDLQLNRETAREELAALEGA</sequence>
<reference evidence="2 3" key="1">
    <citation type="submission" date="2023-07" db="EMBL/GenBank/DDBJ databases">
        <title>Sequencing the genomes of 1000 actinobacteria strains.</title>
        <authorList>
            <person name="Klenk H.-P."/>
        </authorList>
    </citation>
    <scope>NUCLEOTIDE SEQUENCE [LARGE SCALE GENOMIC DNA]</scope>
    <source>
        <strain evidence="2 3">DSM 40229</strain>
    </source>
</reference>
<dbReference type="InterPro" id="IPR048241">
    <property type="entry name" value="RepSA_streptomyces"/>
</dbReference>
<organism evidence="2 3">
    <name type="scientific">Streptomyces griseoviridis</name>
    <dbReference type="NCBI Taxonomy" id="45398"/>
    <lineage>
        <taxon>Bacteria</taxon>
        <taxon>Bacillati</taxon>
        <taxon>Actinomycetota</taxon>
        <taxon>Actinomycetes</taxon>
        <taxon>Kitasatosporales</taxon>
        <taxon>Streptomycetaceae</taxon>
        <taxon>Streptomyces</taxon>
    </lineage>
</organism>
<accession>A0ABT9LK51</accession>
<evidence type="ECO:0000256" key="1">
    <source>
        <dbReference type="SAM" id="MobiDB-lite"/>
    </source>
</evidence>
<dbReference type="Gene3D" id="3.40.50.150">
    <property type="entry name" value="Vaccinia Virus protein VP39"/>
    <property type="match status" value="1"/>
</dbReference>
<evidence type="ECO:0000313" key="2">
    <source>
        <dbReference type="EMBL" id="MDP9684093.1"/>
    </source>
</evidence>
<keyword evidence="3" id="KW-1185">Reference proteome</keyword>
<dbReference type="NCBIfam" id="NF041486">
    <property type="entry name" value="rep_init_RepSA"/>
    <property type="match status" value="1"/>
</dbReference>
<dbReference type="Proteomes" id="UP001231675">
    <property type="component" value="Unassembled WGS sequence"/>
</dbReference>
<protein>
    <recommendedName>
        <fullName evidence="4">Replication initiation protein</fullName>
    </recommendedName>
</protein>
<proteinExistence type="predicted"/>
<feature type="region of interest" description="Disordered" evidence="1">
    <location>
        <begin position="357"/>
        <end position="386"/>
    </location>
</feature>
<dbReference type="SUPFAM" id="SSF53335">
    <property type="entry name" value="S-adenosyl-L-methionine-dependent methyltransferases"/>
    <property type="match status" value="1"/>
</dbReference>